<evidence type="ECO:0000313" key="2">
    <source>
        <dbReference type="EMBL" id="AFM25300.1"/>
    </source>
</evidence>
<dbReference type="KEGG" id="dti:Desti_2620"/>
<dbReference type="InterPro" id="IPR037171">
    <property type="entry name" value="NagB/RpiA_transferase-like"/>
</dbReference>
<dbReference type="Gene3D" id="3.40.50.10420">
    <property type="entry name" value="NagB/RpiA/CoA transferase-like"/>
    <property type="match status" value="1"/>
</dbReference>
<dbReference type="Pfam" id="PF02589">
    <property type="entry name" value="LUD_dom"/>
    <property type="match status" value="1"/>
</dbReference>
<gene>
    <name evidence="2" type="ordered locus">Desti_2620</name>
</gene>
<proteinExistence type="predicted"/>
<dbReference type="Proteomes" id="UP000006055">
    <property type="component" value="Chromosome"/>
</dbReference>
<dbReference type="eggNOG" id="COG1556">
    <property type="taxonomic scope" value="Bacteria"/>
</dbReference>
<dbReference type="AlphaFoldDB" id="I4C6V9"/>
<dbReference type="HOGENOM" id="CLU_090664_1_3_7"/>
<dbReference type="OrthoDB" id="9794187at2"/>
<evidence type="ECO:0000313" key="3">
    <source>
        <dbReference type="Proteomes" id="UP000006055"/>
    </source>
</evidence>
<dbReference type="PANTHER" id="PTHR43682:SF1">
    <property type="entry name" value="LACTATE UTILIZATION PROTEIN C"/>
    <property type="match status" value="1"/>
</dbReference>
<evidence type="ECO:0000259" key="1">
    <source>
        <dbReference type="Pfam" id="PF02589"/>
    </source>
</evidence>
<dbReference type="EMBL" id="CP003360">
    <property type="protein sequence ID" value="AFM25300.1"/>
    <property type="molecule type" value="Genomic_DNA"/>
</dbReference>
<dbReference type="RefSeq" id="WP_014810441.1">
    <property type="nucleotide sequence ID" value="NC_018025.1"/>
</dbReference>
<name>I4C6V9_DESTA</name>
<dbReference type="InterPro" id="IPR003741">
    <property type="entry name" value="LUD_dom"/>
</dbReference>
<keyword evidence="3" id="KW-1185">Reference proteome</keyword>
<dbReference type="PANTHER" id="PTHR43682">
    <property type="entry name" value="LACTATE UTILIZATION PROTEIN C"/>
    <property type="match status" value="1"/>
</dbReference>
<reference evidence="3" key="1">
    <citation type="submission" date="2012-06" db="EMBL/GenBank/DDBJ databases">
        <title>Complete sequence of chromosome of Desulfomonile tiedjei DSM 6799.</title>
        <authorList>
            <person name="Lucas S."/>
            <person name="Copeland A."/>
            <person name="Lapidus A."/>
            <person name="Glavina del Rio T."/>
            <person name="Dalin E."/>
            <person name="Tice H."/>
            <person name="Bruce D."/>
            <person name="Goodwin L."/>
            <person name="Pitluck S."/>
            <person name="Peters L."/>
            <person name="Ovchinnikova G."/>
            <person name="Zeytun A."/>
            <person name="Lu M."/>
            <person name="Kyrpides N."/>
            <person name="Mavromatis K."/>
            <person name="Ivanova N."/>
            <person name="Brettin T."/>
            <person name="Detter J.C."/>
            <person name="Han C."/>
            <person name="Larimer F."/>
            <person name="Land M."/>
            <person name="Hauser L."/>
            <person name="Markowitz V."/>
            <person name="Cheng J.-F."/>
            <person name="Hugenholtz P."/>
            <person name="Woyke T."/>
            <person name="Wu D."/>
            <person name="Spring S."/>
            <person name="Schroeder M."/>
            <person name="Brambilla E."/>
            <person name="Klenk H.-P."/>
            <person name="Eisen J.A."/>
        </authorList>
    </citation>
    <scope>NUCLEOTIDE SEQUENCE [LARGE SCALE GENOMIC DNA]</scope>
    <source>
        <strain evidence="3">ATCC 49306 / DSM 6799 / DCB-1</strain>
    </source>
</reference>
<sequence>MTEYLVKIFTETAANTAADPVVVNSYEELNNIIAQLVENDGPVYCPRITEKEKAVSIPQDRLTDNYREASVCIEEVRGAIAETGSLICTSENGSTVQAGLLPAHHIAMVSSRNIYHKLDDFFGAGSSPLPTNITLETGPSRTADIELTLTIGVHGPERLSIIVFNED</sequence>
<protein>
    <recommendedName>
        <fullName evidence="1">LUD domain-containing protein</fullName>
    </recommendedName>
</protein>
<dbReference type="STRING" id="706587.Desti_2620"/>
<dbReference type="InterPro" id="IPR024185">
    <property type="entry name" value="FTHF_cligase-like_sf"/>
</dbReference>
<accession>I4C6V9</accession>
<dbReference type="PATRIC" id="fig|706587.4.peg.2997"/>
<dbReference type="SUPFAM" id="SSF100950">
    <property type="entry name" value="NagB/RpiA/CoA transferase-like"/>
    <property type="match status" value="1"/>
</dbReference>
<feature type="domain" description="LUD" evidence="1">
    <location>
        <begin position="56"/>
        <end position="163"/>
    </location>
</feature>
<organism evidence="2 3">
    <name type="scientific">Desulfomonile tiedjei (strain ATCC 49306 / DSM 6799 / DCB-1)</name>
    <dbReference type="NCBI Taxonomy" id="706587"/>
    <lineage>
        <taxon>Bacteria</taxon>
        <taxon>Pseudomonadati</taxon>
        <taxon>Thermodesulfobacteriota</taxon>
        <taxon>Desulfomonilia</taxon>
        <taxon>Desulfomonilales</taxon>
        <taxon>Desulfomonilaceae</taxon>
        <taxon>Desulfomonile</taxon>
    </lineage>
</organism>